<name>A0A1H2YVB8_9FLAO</name>
<dbReference type="AlphaFoldDB" id="A0A1H2YVB8"/>
<keyword evidence="2" id="KW-1185">Reference proteome</keyword>
<reference evidence="1 2" key="1">
    <citation type="submission" date="2016-10" db="EMBL/GenBank/DDBJ databases">
        <authorList>
            <person name="Varghese N."/>
            <person name="Submissions S."/>
        </authorList>
    </citation>
    <scope>NUCLEOTIDE SEQUENCE [LARGE SCALE GENOMIC DNA]</scope>
    <source>
        <strain evidence="1 2">DSM 11449</strain>
    </source>
</reference>
<dbReference type="InterPro" id="IPR006517">
    <property type="entry name" value="Phage_terminase_lsu-like_C"/>
</dbReference>
<dbReference type="RefSeq" id="WP_016421101.1">
    <property type="nucleotide sequence ID" value="NZ_FNND01000008.1"/>
</dbReference>
<sequence>MEEALEILWTYARREPLDSNGETIVPTINNSIAAIRIIIRLEGWAMGSEKGKIKPSENLELGYVGEKQATHNKPARGCRGEWQFAQSQYAQPQYPQHNTDNNTNNHNPNMGELPFAPTPAQPLFAQTKFAQCDTDNNDNYDKYDGELPNMGELLTYSALADFTPTPAQHQYPQPNTAHNNYPSQACACLVASSPSQMGLGERNSTAGASLQLVPQEDLLSFTRHTLPSFAPAPFHFAYYEVLTRFAMGEIKKLMITMPPQHGKSEGATRRLPAFVLGQDPDKRIAIVSYNAIKARKFNRELQRIMDDDRYYELFPQTLLAGQASYQEQGRRSRNYARNSDECEIVGYQGSFKTIGVGGSLTGEPVDMLIMDDLYKDASSAWSPVIRQNVADWYDTVASTRLHNDSQQLLVFTRWHMEDLAGRLLEQEGVYDPIENPQGWLLVSFPAIQNRPPSEQDPRAEGEPLWPERHSLEKLLEIKGRSPTVFESLYQQNPQPSQGLMYEEFSCYTDLPSRSYSVAYIDAADSGADYLCALFYKEAEDGNYITDVLYTKDPMEVTETTLTYMLQQHQVERCHIESNNGGNLFVSNLQQRSWDMGNRLTRFNPFHQNQNKTARIFAASASVQKLIKMPLDWKKRFPKFARDLTGYLRVGTNAHDDAPDALTGSIECRQPPKRVSVAEMFGVR</sequence>
<dbReference type="OrthoDB" id="9771580at2"/>
<dbReference type="Proteomes" id="UP000182771">
    <property type="component" value="Unassembled WGS sequence"/>
</dbReference>
<dbReference type="Pfam" id="PF03237">
    <property type="entry name" value="Terminase_6N"/>
    <property type="match status" value="1"/>
</dbReference>
<organism evidence="1 2">
    <name type="scientific">Capnocytophaga granulosa</name>
    <dbReference type="NCBI Taxonomy" id="45242"/>
    <lineage>
        <taxon>Bacteria</taxon>
        <taxon>Pseudomonadati</taxon>
        <taxon>Bacteroidota</taxon>
        <taxon>Flavobacteriia</taxon>
        <taxon>Flavobacteriales</taxon>
        <taxon>Flavobacteriaceae</taxon>
        <taxon>Capnocytophaga</taxon>
    </lineage>
</organism>
<protein>
    <submittedName>
        <fullName evidence="1">Phage uncharacterized protein (Putative large terminase), C-terminal domain-containing protein</fullName>
    </submittedName>
</protein>
<accession>A0A1H2YVB8</accession>
<gene>
    <name evidence="1" type="ORF">SAMN05444420_10818</name>
</gene>
<evidence type="ECO:0000313" key="1">
    <source>
        <dbReference type="EMBL" id="SDX08604.1"/>
    </source>
</evidence>
<dbReference type="EMBL" id="FNND01000008">
    <property type="protein sequence ID" value="SDX08604.1"/>
    <property type="molecule type" value="Genomic_DNA"/>
</dbReference>
<dbReference type="GeneID" id="85016054"/>
<comment type="caution">
    <text evidence="1">The sequence shown here is derived from an EMBL/GenBank/DDBJ whole genome shotgun (WGS) entry which is preliminary data.</text>
</comment>
<proteinExistence type="predicted"/>
<evidence type="ECO:0000313" key="2">
    <source>
        <dbReference type="Proteomes" id="UP000182771"/>
    </source>
</evidence>
<dbReference type="NCBIfam" id="TIGR01630">
    <property type="entry name" value="psiM2_ORF9"/>
    <property type="match status" value="1"/>
</dbReference>